<dbReference type="EMBL" id="KQ484838">
    <property type="protein sequence ID" value="KYP33593.1"/>
    <property type="molecule type" value="Genomic_DNA"/>
</dbReference>
<dbReference type="GO" id="GO:0008270">
    <property type="term" value="F:zinc ion binding"/>
    <property type="evidence" value="ECO:0007669"/>
    <property type="project" value="UniProtKB-KW"/>
</dbReference>
<dbReference type="InterPro" id="IPR045104">
    <property type="entry name" value="Alfin"/>
</dbReference>
<reference evidence="3" key="1">
    <citation type="journal article" date="2012" name="Nat. Biotechnol.">
        <title>Draft genome sequence of pigeonpea (Cajanus cajan), an orphan legume crop of resource-poor farmers.</title>
        <authorList>
            <person name="Varshney R.K."/>
            <person name="Chen W."/>
            <person name="Li Y."/>
            <person name="Bharti A.K."/>
            <person name="Saxena R.K."/>
            <person name="Schlueter J.A."/>
            <person name="Donoghue M.T."/>
            <person name="Azam S."/>
            <person name="Fan G."/>
            <person name="Whaley A.M."/>
            <person name="Farmer A.D."/>
            <person name="Sheridan J."/>
            <person name="Iwata A."/>
            <person name="Tuteja R."/>
            <person name="Penmetsa R.V."/>
            <person name="Wu W."/>
            <person name="Upadhyaya H.D."/>
            <person name="Yang S.P."/>
            <person name="Shah T."/>
            <person name="Saxena K.B."/>
            <person name="Michael T."/>
            <person name="McCombie W.R."/>
            <person name="Yang B."/>
            <person name="Zhang G."/>
            <person name="Yang H."/>
            <person name="Wang J."/>
            <person name="Spillane C."/>
            <person name="Cook D.R."/>
            <person name="May G.D."/>
            <person name="Xu X."/>
            <person name="Jackson S.A."/>
        </authorList>
    </citation>
    <scope>NUCLEOTIDE SEQUENCE [LARGE SCALE GENOMIC DNA]</scope>
</reference>
<keyword evidence="1" id="KW-0539">Nucleus</keyword>
<accession>A0A151QTE8</accession>
<comment type="subcellular location">
    <subcellularLocation>
        <location evidence="1">Nucleus</location>
    </subcellularLocation>
</comment>
<dbReference type="Pfam" id="PF12165">
    <property type="entry name" value="Alfin"/>
    <property type="match status" value="1"/>
</dbReference>
<keyword evidence="1" id="KW-0805">Transcription regulation</keyword>
<sequence length="170" mass="19587">MMLFDADQVYDLCDPDKRECFCLYGLSDKTWEVTAPEELVPTELPEPVLGINFGKEGMDRTKWLYLVAIHSDSWLLAVAFYNGFSLDCDQRKHLFNLMNDLPTVAEVVADHWKLDDEDKSTEDSRTNTREITDVSVQKFAGFAFQRFHLVELVHIESRIKNNDGSQQSMS</sequence>
<dbReference type="Proteomes" id="UP000075243">
    <property type="component" value="Unassembled WGS sequence"/>
</dbReference>
<organism evidence="3 4">
    <name type="scientific">Cajanus cajan</name>
    <name type="common">Pigeon pea</name>
    <name type="synonym">Cajanus indicus</name>
    <dbReference type="NCBI Taxonomy" id="3821"/>
    <lineage>
        <taxon>Eukaryota</taxon>
        <taxon>Viridiplantae</taxon>
        <taxon>Streptophyta</taxon>
        <taxon>Embryophyta</taxon>
        <taxon>Tracheophyta</taxon>
        <taxon>Spermatophyta</taxon>
        <taxon>Magnoliopsida</taxon>
        <taxon>eudicotyledons</taxon>
        <taxon>Gunneridae</taxon>
        <taxon>Pentapetalae</taxon>
        <taxon>rosids</taxon>
        <taxon>fabids</taxon>
        <taxon>Fabales</taxon>
        <taxon>Fabaceae</taxon>
        <taxon>Papilionoideae</taxon>
        <taxon>50 kb inversion clade</taxon>
        <taxon>NPAAA clade</taxon>
        <taxon>indigoferoid/millettioid clade</taxon>
        <taxon>Phaseoleae</taxon>
        <taxon>Cajanus</taxon>
    </lineage>
</organism>
<keyword evidence="1" id="KW-0156">Chromatin regulator</keyword>
<evidence type="ECO:0000259" key="2">
    <source>
        <dbReference type="Pfam" id="PF12165"/>
    </source>
</evidence>
<comment type="similarity">
    <text evidence="1">Belongs to the Alfin family.</text>
</comment>
<keyword evidence="1" id="KW-0804">Transcription</keyword>
<dbReference type="GO" id="GO:0042393">
    <property type="term" value="F:histone binding"/>
    <property type="evidence" value="ECO:0007669"/>
    <property type="project" value="UniProtKB-UniRule"/>
</dbReference>
<gene>
    <name evidence="3" type="ORF">KK1_045546</name>
</gene>
<dbReference type="InterPro" id="IPR021998">
    <property type="entry name" value="Alfin_N"/>
</dbReference>
<evidence type="ECO:0000313" key="4">
    <source>
        <dbReference type="Proteomes" id="UP000075243"/>
    </source>
</evidence>
<dbReference type="PANTHER" id="PTHR12321">
    <property type="entry name" value="CPG BINDING PROTEIN"/>
    <property type="match status" value="1"/>
</dbReference>
<dbReference type="GO" id="GO:0005634">
    <property type="term" value="C:nucleus"/>
    <property type="evidence" value="ECO:0007669"/>
    <property type="project" value="UniProtKB-SubCell"/>
</dbReference>
<keyword evidence="4" id="KW-1185">Reference proteome</keyword>
<comment type="domain">
    <text evidence="1">The PHD-type zinc finger mediates the binding to H3K4me3.</text>
</comment>
<dbReference type="GO" id="GO:0006355">
    <property type="term" value="P:regulation of DNA-templated transcription"/>
    <property type="evidence" value="ECO:0007669"/>
    <property type="project" value="UniProtKB-UniRule"/>
</dbReference>
<evidence type="ECO:0000313" key="3">
    <source>
        <dbReference type="EMBL" id="KYP33593.1"/>
    </source>
</evidence>
<keyword evidence="1" id="KW-0479">Metal-binding</keyword>
<dbReference type="GO" id="GO:0000976">
    <property type="term" value="F:transcription cis-regulatory region binding"/>
    <property type="evidence" value="ECO:0007669"/>
    <property type="project" value="TreeGrafter"/>
</dbReference>
<evidence type="ECO:0000256" key="1">
    <source>
        <dbReference type="RuleBase" id="RU369089"/>
    </source>
</evidence>
<dbReference type="GO" id="GO:0003712">
    <property type="term" value="F:transcription coregulator activity"/>
    <property type="evidence" value="ECO:0007669"/>
    <property type="project" value="TreeGrafter"/>
</dbReference>
<dbReference type="PANTHER" id="PTHR12321:SF39">
    <property type="entry name" value="PHD FINGER PROTEIN ALFIN-LIKE 2"/>
    <property type="match status" value="1"/>
</dbReference>
<protein>
    <recommendedName>
        <fullName evidence="1">PHD finger protein ALFIN-LIKE</fullName>
    </recommendedName>
</protein>
<keyword evidence="1" id="KW-0862">Zinc</keyword>
<dbReference type="GO" id="GO:0006325">
    <property type="term" value="P:chromatin organization"/>
    <property type="evidence" value="ECO:0007669"/>
    <property type="project" value="UniProtKB-UniRule"/>
</dbReference>
<feature type="domain" description="Alfin N-terminal" evidence="2">
    <location>
        <begin position="4"/>
        <end position="109"/>
    </location>
</feature>
<name>A0A151QTE8_CAJCA</name>
<proteinExistence type="inferred from homology"/>
<keyword evidence="1" id="KW-0863">Zinc-finger</keyword>
<comment type="function">
    <text evidence="1">Histone-binding component that specifically recognizes H3 tails trimethylated on 'Lys-4' (H3K4me3), which mark transcription start sites of virtually all active genes.</text>
</comment>
<dbReference type="Gramene" id="C.cajan_42676.t">
    <property type="protein sequence ID" value="C.cajan_42676.t"/>
    <property type="gene ID" value="C.cajan_42676"/>
</dbReference>
<comment type="subunit">
    <text evidence="1">Interacts with H3K4me3 and to a lesser extent with H3K4me2.</text>
</comment>
<dbReference type="AlphaFoldDB" id="A0A151QTE8"/>
<dbReference type="STRING" id="3821.A0A151QTE8"/>